<dbReference type="EMBL" id="BLLL01000011">
    <property type="protein sequence ID" value="GFH63241.1"/>
    <property type="molecule type" value="Genomic_DNA"/>
</dbReference>
<dbReference type="InterPro" id="IPR051454">
    <property type="entry name" value="RNA/ubiquinone_mod_enzymes"/>
</dbReference>
<evidence type="ECO:0000256" key="1">
    <source>
        <dbReference type="SAM" id="MobiDB-lite"/>
    </source>
</evidence>
<dbReference type="InterPro" id="IPR001539">
    <property type="entry name" value="Peptidase_U32"/>
</dbReference>
<evidence type="ECO:0000313" key="2">
    <source>
        <dbReference type="EMBL" id="GFH63241.1"/>
    </source>
</evidence>
<comment type="caution">
    <text evidence="2">The sequence shown here is derived from an EMBL/GenBank/DDBJ whole genome shotgun (WGS) entry which is preliminary data.</text>
</comment>
<dbReference type="AlphaFoldDB" id="A0A6L2R6P7"/>
<accession>A0A6L2R6P7</accession>
<dbReference type="Proteomes" id="UP000505077">
    <property type="component" value="Unassembled WGS sequence"/>
</dbReference>
<dbReference type="PANTHER" id="PTHR30217:SF10">
    <property type="entry name" value="23S RRNA 5-HYDROXYCYTIDINE C2501 SYNTHASE"/>
    <property type="match status" value="1"/>
</dbReference>
<dbReference type="PANTHER" id="PTHR30217">
    <property type="entry name" value="PEPTIDASE U32 FAMILY"/>
    <property type="match status" value="1"/>
</dbReference>
<evidence type="ECO:0000313" key="3">
    <source>
        <dbReference type="Proteomes" id="UP000505077"/>
    </source>
</evidence>
<protein>
    <submittedName>
        <fullName evidence="2">U32 family peptidase</fullName>
    </submittedName>
</protein>
<gene>
    <name evidence="2" type="ORF">ZNDK_1012</name>
</gene>
<organism evidence="2 3">
    <name type="scientific">Candidatus Desulfovibrio kirbyi</name>
    <dbReference type="NCBI Taxonomy" id="2696086"/>
    <lineage>
        <taxon>Bacteria</taxon>
        <taxon>Pseudomonadati</taxon>
        <taxon>Thermodesulfobacteriota</taxon>
        <taxon>Desulfovibrionia</taxon>
        <taxon>Desulfovibrionales</taxon>
        <taxon>Desulfovibrionaceae</taxon>
        <taxon>Desulfovibrio</taxon>
    </lineage>
</organism>
<sequence length="686" mass="76004">MNTLPHKPELLAPAGDTASFLAALAAGADAVYLGLKHFSARMLAENFSLTDLSRLTDLAHAENKRVYVAMNTLIKPSETTAAWRLATRLARQVMPDGLIVQDMGMLELARQAGFTGGVFLSTLAGCTHAESLRQARLLGAERVILPRELSVDEIRALSAGCPDGLGLECFVHGALCYCVSGRCYWSSYMGGKSSLRGRCVQPCRRRYSHLQYAQHSFEKKSPRKAALPASRTKHKKQGDRSFSCLDLSLDVLTKTLLAMPNVISWKIEGRKKSPHYIYHVVTAYRLLRDNPTESGARKMAVELLETALGRGGTRARFLPQKNASPILPGGQTSSGLLAGKIHTNPEGANILKPHFELLPNDYLRLGVEDETWHATFSVSRSVPKGGSLLVRLPRHKTPPKGAPVFLIDRREPELQRILNQWQNRLNALPARASRAVAGTPAPPRPATSPALQDMVLLSSIPQGRDTRPARAQQTALWLSPRVESLSRTVLPRLSLWLPPVVWPDEEERLLRLIAHLIRDGARHFVCNAPWQRGFFAVDSDRTRLTAGPFCNIVNMFTIGVLARMGFKAAIVSPELAQEDMLALPRTSPLPLGVVLSGFWPVGISRFAAPGVKNNSCFVGPKDELFWTRRYGENIWLYPAWPLNLDDKRTELAKAGYAFFAHMREYPPPNMPQTNRPGLFNWDVALL</sequence>
<feature type="region of interest" description="Disordered" evidence="1">
    <location>
        <begin position="216"/>
        <end position="235"/>
    </location>
</feature>
<dbReference type="Pfam" id="PF01136">
    <property type="entry name" value="Peptidase_U32"/>
    <property type="match status" value="1"/>
</dbReference>
<name>A0A6L2R6P7_9BACT</name>
<proteinExistence type="predicted"/>
<reference evidence="2 3" key="1">
    <citation type="journal article" date="2020" name="ISME J.">
        <title>Parallel Reductive Genome Evolution in Desulfovibrio Ectosymbionts Independently Acquired by Trichonympha Protists in the Termite Gut.</title>
        <authorList>
            <person name="Takeuchi M."/>
            <person name="Kuwahara H."/>
            <person name="Murakami T."/>
            <person name="Takahashi K."/>
            <person name="Kajitani R."/>
            <person name="Toyoda A."/>
            <person name="Itoh T."/>
            <person name="Ohkuma M."/>
            <person name="Hongoh Y."/>
        </authorList>
    </citation>
    <scope>NUCLEOTIDE SEQUENCE [LARGE SCALE GENOMIC DNA]</scope>
    <source>
        <strain evidence="2">ZnDsv-02</strain>
    </source>
</reference>